<dbReference type="PROSITE" id="PS50157">
    <property type="entry name" value="ZINC_FINGER_C2H2_2"/>
    <property type="match status" value="3"/>
</dbReference>
<keyword evidence="2" id="KW-0479">Metal-binding</keyword>
<dbReference type="Proteomes" id="UP000719412">
    <property type="component" value="Unassembled WGS sequence"/>
</dbReference>
<keyword evidence="15" id="KW-1185">Reference proteome</keyword>
<keyword evidence="4 11" id="KW-0863">Zinc-finger</keyword>
<dbReference type="SUPFAM" id="SSF57667">
    <property type="entry name" value="beta-beta-alpha zinc fingers"/>
    <property type="match status" value="2"/>
</dbReference>
<evidence type="ECO:0000256" key="1">
    <source>
        <dbReference type="ARBA" id="ARBA00004123"/>
    </source>
</evidence>
<feature type="domain" description="C2H2-type" evidence="13">
    <location>
        <begin position="567"/>
        <end position="594"/>
    </location>
</feature>
<protein>
    <recommendedName>
        <fullName evidence="13">C2H2-type domain-containing protein</fullName>
    </recommendedName>
</protein>
<keyword evidence="3" id="KW-0677">Repeat</keyword>
<reference evidence="14" key="1">
    <citation type="journal article" date="2020" name="J Insects Food Feed">
        <title>The yellow mealworm (Tenebrio molitor) genome: a resource for the emerging insects as food and feed industry.</title>
        <authorList>
            <person name="Eriksson T."/>
            <person name="Andere A."/>
            <person name="Kelstrup H."/>
            <person name="Emery V."/>
            <person name="Picard C."/>
        </authorList>
    </citation>
    <scope>NUCLEOTIDE SEQUENCE</scope>
    <source>
        <strain evidence="14">Stoneville</strain>
        <tissue evidence="14">Whole head</tissue>
    </source>
</reference>
<dbReference type="PROSITE" id="PS00028">
    <property type="entry name" value="ZINC_FINGER_C2H2_1"/>
    <property type="match status" value="3"/>
</dbReference>
<evidence type="ECO:0000256" key="11">
    <source>
        <dbReference type="PROSITE-ProRule" id="PRU00042"/>
    </source>
</evidence>
<keyword evidence="6" id="KW-0805">Transcription regulation</keyword>
<dbReference type="FunFam" id="3.30.160.60:FF:000077">
    <property type="entry name" value="Sp8 transcription factor"/>
    <property type="match status" value="1"/>
</dbReference>
<evidence type="ECO:0000256" key="5">
    <source>
        <dbReference type="ARBA" id="ARBA00022833"/>
    </source>
</evidence>
<dbReference type="PANTHER" id="PTHR23235">
    <property type="entry name" value="KRUEPPEL-LIKE TRANSCRIPTION FACTOR"/>
    <property type="match status" value="1"/>
</dbReference>
<dbReference type="PANTHER" id="PTHR23235:SF165">
    <property type="entry name" value="TRANSCRIPTION FACTOR BTD"/>
    <property type="match status" value="1"/>
</dbReference>
<evidence type="ECO:0000256" key="2">
    <source>
        <dbReference type="ARBA" id="ARBA00022723"/>
    </source>
</evidence>
<comment type="similarity">
    <text evidence="10">Belongs to the Sp1 C2H2-type zinc-finger protein family.</text>
</comment>
<dbReference type="SMART" id="SM00355">
    <property type="entry name" value="ZnF_C2H2"/>
    <property type="match status" value="3"/>
</dbReference>
<evidence type="ECO:0000256" key="4">
    <source>
        <dbReference type="ARBA" id="ARBA00022771"/>
    </source>
</evidence>
<dbReference type="GO" id="GO:0000978">
    <property type="term" value="F:RNA polymerase II cis-regulatory region sequence-specific DNA binding"/>
    <property type="evidence" value="ECO:0007669"/>
    <property type="project" value="TreeGrafter"/>
</dbReference>
<dbReference type="AlphaFoldDB" id="A0A8J6HJP7"/>
<gene>
    <name evidence="14" type="ORF">GEV33_007942</name>
</gene>
<evidence type="ECO:0000256" key="7">
    <source>
        <dbReference type="ARBA" id="ARBA00023125"/>
    </source>
</evidence>
<dbReference type="FunFam" id="3.30.160.60:FF:001110">
    <property type="entry name" value="Krueppel factor 13"/>
    <property type="match status" value="1"/>
</dbReference>
<dbReference type="InterPro" id="IPR036236">
    <property type="entry name" value="Znf_C2H2_sf"/>
</dbReference>
<dbReference type="InterPro" id="IPR013087">
    <property type="entry name" value="Znf_C2H2_type"/>
</dbReference>
<dbReference type="Pfam" id="PF00096">
    <property type="entry name" value="zf-C2H2"/>
    <property type="match status" value="2"/>
</dbReference>
<evidence type="ECO:0000259" key="13">
    <source>
        <dbReference type="PROSITE" id="PS50157"/>
    </source>
</evidence>
<keyword evidence="7" id="KW-0238">DNA-binding</keyword>
<dbReference type="EMBL" id="JABDTM020023850">
    <property type="protein sequence ID" value="KAH0814848.1"/>
    <property type="molecule type" value="Genomic_DNA"/>
</dbReference>
<keyword evidence="8" id="KW-0804">Transcription</keyword>
<sequence length="697" mass="76626">MQHTLAGLPPQGTLAHPPPMAPFAIRYFKDRASSDPSPPKPVPEWRGLRFRCPACNLSNLARKCPAAKTNFIIDKRQCSWRKIEEAVYPYRFACGEARFTSDNKPTEQCPTMPENKPTPSPLALLAATCSRIGPTSNEPTPPTITMSTTPTPVKNVPVANPQVVSVPVGLPQQISQQLLQQQGAQLVSAAAGQNLAYNVMQPMQTVTVDGQEALFIPAMSLAGGQQPQQIFSPGQIIRAPGVLPTNLQTVQLSNGQSVAVRPTMPQVVQFPMQQTIPIQVPISSGNGQTIYQTIHFPVQLATTAMPNIIQAQHIMPQVASIITPNGQLQQVQIATSVAAPAQTPTSVSQSATVQSDVTTPLTFTGANGQQFTVIPATNLQQVRGTNIIQVPNIQTIPTVQNIPGLGNVQVITQPTATSQIAVGQHIQQDPNDPNKWQVIPNVTTTQQTAPPLTPGVVVTATPPEINNTTPVGENGQDGLQKQRVRRVACTCPNCQEGERHADRKKQHICHIPGCNKVYGKTSHLRAHLRWHTGERPFVCSWLFCGKRFTRSDELQRHRRTHTGEKRFQCNECSKKFMRSDHLSKHLKTHQKQRITRVSGDDIDDVQEEKEEWEEGQSDEQAKPMWITDSKNNIKYEITQVNYAQILNLLKYLFYFALQEAATSTQSASSDSSSEEKMMITINACEADELIIADPLDS</sequence>
<dbReference type="GO" id="GO:0005634">
    <property type="term" value="C:nucleus"/>
    <property type="evidence" value="ECO:0007669"/>
    <property type="project" value="UniProtKB-SubCell"/>
</dbReference>
<evidence type="ECO:0000313" key="15">
    <source>
        <dbReference type="Proteomes" id="UP000719412"/>
    </source>
</evidence>
<evidence type="ECO:0000256" key="3">
    <source>
        <dbReference type="ARBA" id="ARBA00022737"/>
    </source>
</evidence>
<evidence type="ECO:0000256" key="10">
    <source>
        <dbReference type="ARBA" id="ARBA00038409"/>
    </source>
</evidence>
<keyword evidence="9" id="KW-0539">Nucleus</keyword>
<feature type="domain" description="C2H2-type" evidence="13">
    <location>
        <begin position="537"/>
        <end position="566"/>
    </location>
</feature>
<evidence type="ECO:0000256" key="6">
    <source>
        <dbReference type="ARBA" id="ARBA00023015"/>
    </source>
</evidence>
<dbReference type="GO" id="GO:0000981">
    <property type="term" value="F:DNA-binding transcription factor activity, RNA polymerase II-specific"/>
    <property type="evidence" value="ECO:0007669"/>
    <property type="project" value="TreeGrafter"/>
</dbReference>
<accession>A0A8J6HJP7</accession>
<comment type="caution">
    <text evidence="14">The sequence shown here is derived from an EMBL/GenBank/DDBJ whole genome shotgun (WGS) entry which is preliminary data.</text>
</comment>
<comment type="subcellular location">
    <subcellularLocation>
        <location evidence="1">Nucleus</location>
    </subcellularLocation>
</comment>
<name>A0A8J6HJP7_TENMO</name>
<dbReference type="GO" id="GO:0008270">
    <property type="term" value="F:zinc ion binding"/>
    <property type="evidence" value="ECO:0007669"/>
    <property type="project" value="UniProtKB-KW"/>
</dbReference>
<evidence type="ECO:0000256" key="12">
    <source>
        <dbReference type="SAM" id="MobiDB-lite"/>
    </source>
</evidence>
<evidence type="ECO:0000256" key="8">
    <source>
        <dbReference type="ARBA" id="ARBA00023163"/>
    </source>
</evidence>
<feature type="domain" description="C2H2-type" evidence="13">
    <location>
        <begin position="507"/>
        <end position="536"/>
    </location>
</feature>
<dbReference type="FunFam" id="3.30.160.60:FF:000014">
    <property type="entry name" value="Transcription factor Sp3"/>
    <property type="match status" value="1"/>
</dbReference>
<feature type="region of interest" description="Disordered" evidence="12">
    <location>
        <begin position="587"/>
        <end position="619"/>
    </location>
</feature>
<evidence type="ECO:0000256" key="9">
    <source>
        <dbReference type="ARBA" id="ARBA00023242"/>
    </source>
</evidence>
<organism evidence="14 15">
    <name type="scientific">Tenebrio molitor</name>
    <name type="common">Yellow mealworm beetle</name>
    <dbReference type="NCBI Taxonomy" id="7067"/>
    <lineage>
        <taxon>Eukaryota</taxon>
        <taxon>Metazoa</taxon>
        <taxon>Ecdysozoa</taxon>
        <taxon>Arthropoda</taxon>
        <taxon>Hexapoda</taxon>
        <taxon>Insecta</taxon>
        <taxon>Pterygota</taxon>
        <taxon>Neoptera</taxon>
        <taxon>Endopterygota</taxon>
        <taxon>Coleoptera</taxon>
        <taxon>Polyphaga</taxon>
        <taxon>Cucujiformia</taxon>
        <taxon>Tenebrionidae</taxon>
        <taxon>Tenebrio</taxon>
    </lineage>
</organism>
<reference evidence="14" key="2">
    <citation type="submission" date="2021-08" db="EMBL/GenBank/DDBJ databases">
        <authorList>
            <person name="Eriksson T."/>
        </authorList>
    </citation>
    <scope>NUCLEOTIDE SEQUENCE</scope>
    <source>
        <strain evidence="14">Stoneville</strain>
        <tissue evidence="14">Whole head</tissue>
    </source>
</reference>
<dbReference type="Gene3D" id="3.30.160.60">
    <property type="entry name" value="Classic Zinc Finger"/>
    <property type="match status" value="3"/>
</dbReference>
<proteinExistence type="inferred from homology"/>
<feature type="compositionally biased region" description="Acidic residues" evidence="12">
    <location>
        <begin position="600"/>
        <end position="617"/>
    </location>
</feature>
<keyword evidence="5" id="KW-0862">Zinc</keyword>
<evidence type="ECO:0000313" key="14">
    <source>
        <dbReference type="EMBL" id="KAH0814848.1"/>
    </source>
</evidence>